<feature type="region of interest" description="Disordered" evidence="2">
    <location>
        <begin position="1281"/>
        <end position="1323"/>
    </location>
</feature>
<keyword evidence="1" id="KW-0009">Actin-binding</keyword>
<dbReference type="PROSITE" id="PS51444">
    <property type="entry name" value="FH2"/>
    <property type="match status" value="1"/>
</dbReference>
<dbReference type="InterPro" id="IPR016024">
    <property type="entry name" value="ARM-type_fold"/>
</dbReference>
<evidence type="ECO:0000256" key="1">
    <source>
        <dbReference type="ARBA" id="ARBA00023203"/>
    </source>
</evidence>
<dbReference type="InterPro" id="IPR042201">
    <property type="entry name" value="FH2_Formin_sf"/>
</dbReference>
<dbReference type="InterPro" id="IPR041387">
    <property type="entry name" value="FHOD1_GBD_N"/>
</dbReference>
<evidence type="ECO:0000259" key="4">
    <source>
        <dbReference type="PROSITE" id="PS51232"/>
    </source>
</evidence>
<dbReference type="PANTHER" id="PTHR45920:SF2">
    <property type="entry name" value="FH1_FH2 DOMAIN-CONTAINING PROTEIN 1"/>
    <property type="match status" value="1"/>
</dbReference>
<proteinExistence type="predicted"/>
<feature type="region of interest" description="Disordered" evidence="2">
    <location>
        <begin position="1335"/>
        <end position="1360"/>
    </location>
</feature>
<dbReference type="Gene3D" id="1.20.58.2220">
    <property type="entry name" value="Formin, FH2 domain"/>
    <property type="match status" value="1"/>
</dbReference>
<dbReference type="Proteomes" id="UP000694401">
    <property type="component" value="Unassembled WGS sequence"/>
</dbReference>
<feature type="region of interest" description="Disordered" evidence="2">
    <location>
        <begin position="58"/>
        <end position="111"/>
    </location>
</feature>
<organism evidence="6 7">
    <name type="scientific">Zosterops lateralis melanops</name>
    <dbReference type="NCBI Taxonomy" id="1220523"/>
    <lineage>
        <taxon>Eukaryota</taxon>
        <taxon>Metazoa</taxon>
        <taxon>Chordata</taxon>
        <taxon>Craniata</taxon>
        <taxon>Vertebrata</taxon>
        <taxon>Euteleostomi</taxon>
        <taxon>Archelosauria</taxon>
        <taxon>Archosauria</taxon>
        <taxon>Dinosauria</taxon>
        <taxon>Saurischia</taxon>
        <taxon>Theropoda</taxon>
        <taxon>Coelurosauria</taxon>
        <taxon>Aves</taxon>
        <taxon>Neognathae</taxon>
        <taxon>Neoaves</taxon>
        <taxon>Telluraves</taxon>
        <taxon>Australaves</taxon>
        <taxon>Passeriformes</taxon>
        <taxon>Sylvioidea</taxon>
        <taxon>Zosteropidae</taxon>
        <taxon>Zosterops</taxon>
    </lineage>
</organism>
<evidence type="ECO:0000313" key="7">
    <source>
        <dbReference type="Proteomes" id="UP000694401"/>
    </source>
</evidence>
<reference evidence="6" key="1">
    <citation type="submission" date="2025-08" db="UniProtKB">
        <authorList>
            <consortium name="Ensembl"/>
        </authorList>
    </citation>
    <scope>IDENTIFICATION</scope>
</reference>
<dbReference type="PROSITE" id="PS51232">
    <property type="entry name" value="GBD_FH3"/>
    <property type="match status" value="1"/>
</dbReference>
<dbReference type="Gene3D" id="1.25.10.10">
    <property type="entry name" value="Leucine-rich Repeat Variant"/>
    <property type="match status" value="1"/>
</dbReference>
<evidence type="ECO:0000313" key="6">
    <source>
        <dbReference type="Ensembl" id="ENSZLMP00000005487.1"/>
    </source>
</evidence>
<dbReference type="Pfam" id="PF24959">
    <property type="entry name" value="FH3_FHOD1-3"/>
    <property type="match status" value="1"/>
</dbReference>
<feature type="compositionally biased region" description="Pro residues" evidence="2">
    <location>
        <begin position="833"/>
        <end position="844"/>
    </location>
</feature>
<evidence type="ECO:0000256" key="2">
    <source>
        <dbReference type="SAM" id="MobiDB-lite"/>
    </source>
</evidence>
<feature type="signal peptide" evidence="3">
    <location>
        <begin position="1"/>
        <end position="20"/>
    </location>
</feature>
<feature type="compositionally biased region" description="Polar residues" evidence="2">
    <location>
        <begin position="540"/>
        <end position="549"/>
    </location>
</feature>
<dbReference type="Pfam" id="PF02181">
    <property type="entry name" value="FH2"/>
    <property type="match status" value="1"/>
</dbReference>
<feature type="region of interest" description="Disordered" evidence="2">
    <location>
        <begin position="511"/>
        <end position="569"/>
    </location>
</feature>
<dbReference type="Pfam" id="PF18382">
    <property type="entry name" value="Formin_GBD_N"/>
    <property type="match status" value="1"/>
</dbReference>
<dbReference type="InterPro" id="IPR014768">
    <property type="entry name" value="GBD/FH3_dom"/>
</dbReference>
<keyword evidence="3" id="KW-0732">Signal</keyword>
<feature type="region of interest" description="Disordered" evidence="2">
    <location>
        <begin position="151"/>
        <end position="176"/>
    </location>
</feature>
<dbReference type="FunFam" id="1.25.10.10:FF:000056">
    <property type="entry name" value="FH1/FH2 domain-containing protein 3 isoform X1"/>
    <property type="match status" value="1"/>
</dbReference>
<feature type="domain" description="GBD/FH3" evidence="4">
    <location>
        <begin position="239"/>
        <end position="612"/>
    </location>
</feature>
<reference evidence="6" key="2">
    <citation type="submission" date="2025-09" db="UniProtKB">
        <authorList>
            <consortium name="Ensembl"/>
        </authorList>
    </citation>
    <scope>IDENTIFICATION</scope>
</reference>
<dbReference type="SMART" id="SM00498">
    <property type="entry name" value="FH2"/>
    <property type="match status" value="1"/>
</dbReference>
<dbReference type="Ensembl" id="ENSZLMT00000005663.1">
    <property type="protein sequence ID" value="ENSZLMP00000005487.1"/>
    <property type="gene ID" value="ENSZLMG00000003445.1"/>
</dbReference>
<name>A0A8D2P3H3_ZOSLA</name>
<dbReference type="SUPFAM" id="SSF48371">
    <property type="entry name" value="ARM repeat"/>
    <property type="match status" value="1"/>
</dbReference>
<feature type="compositionally biased region" description="Basic residues" evidence="2">
    <location>
        <begin position="1347"/>
        <end position="1360"/>
    </location>
</feature>
<dbReference type="GO" id="GO:0030866">
    <property type="term" value="P:cortical actin cytoskeleton organization"/>
    <property type="evidence" value="ECO:0007669"/>
    <property type="project" value="TreeGrafter"/>
</dbReference>
<dbReference type="InterPro" id="IPR011989">
    <property type="entry name" value="ARM-like"/>
</dbReference>
<dbReference type="SUPFAM" id="SSF101447">
    <property type="entry name" value="Formin homology 2 domain (FH2 domain)"/>
    <property type="match status" value="1"/>
</dbReference>
<accession>A0A8D2P3H3</accession>
<protein>
    <submittedName>
        <fullName evidence="6">Formin homology 2 domain containing 1</fullName>
    </submittedName>
</protein>
<feature type="compositionally biased region" description="Polar residues" evidence="2">
    <location>
        <begin position="79"/>
        <end position="94"/>
    </location>
</feature>
<dbReference type="PANTHER" id="PTHR45920">
    <property type="entry name" value="FORMIN HOMOLOGY 2 DOMAIN CONTAINING, ISOFORM I"/>
    <property type="match status" value="1"/>
</dbReference>
<dbReference type="InterPro" id="IPR015425">
    <property type="entry name" value="FH2_Formin"/>
</dbReference>
<keyword evidence="7" id="KW-1185">Reference proteome</keyword>
<feature type="domain" description="FH2" evidence="5">
    <location>
        <begin position="850"/>
        <end position="1244"/>
    </location>
</feature>
<dbReference type="GO" id="GO:0005856">
    <property type="term" value="C:cytoskeleton"/>
    <property type="evidence" value="ECO:0007669"/>
    <property type="project" value="TreeGrafter"/>
</dbReference>
<evidence type="ECO:0000256" key="3">
    <source>
        <dbReference type="SAM" id="SignalP"/>
    </source>
</evidence>
<dbReference type="GO" id="GO:0051015">
    <property type="term" value="F:actin filament binding"/>
    <property type="evidence" value="ECO:0007669"/>
    <property type="project" value="TreeGrafter"/>
</dbReference>
<evidence type="ECO:0000259" key="5">
    <source>
        <dbReference type="PROSITE" id="PS51444"/>
    </source>
</evidence>
<dbReference type="InterPro" id="IPR056771">
    <property type="entry name" value="FH3_FHOD1-3-like"/>
</dbReference>
<sequence>MHFTQALLCSLSSVCPASQGSTTGSRKFILCCFPPAPGWGDGAQLPIRAPVPLGKQAHLAPRSSLEPHGAWSIPKHPSGATQSLEHPRRQSTLVSGDPRYRGTPTEPPRTRSILRGLEHPWCRSVPVEPPSAWSIPVPGESFVLAAGGRAEQRGRGGDGAGPRRVARAPVARGRGGGGDMAVAEAAEATVPCRVQYLEDADPFAFGSFPEPRRAPVYAVEEALALGAQLPALHRLVGAPLPLEDCTLQVSPSGHYLDLDLSLLEQKDDLEGFYEEVRKGRRPTLILRTQLSVRVHAIIEKLYNSQGPELRRSLFSLKQLFQEDKDLVPEFVNLEGLTCLIKVGAEADQNYQNYILRALSQIMLFVDGMQGVINHNETVQWLYTLSGSPVSFRLVVKTALKLLLVFVEYTEPNALLLIHAVNAVDQARGACPWSNLMAILEQRNGADTELLVFTMTLINKTLAALPDQDTFYDVTDCLEQQGMEQVVQQYLGSKGTDLDLKHQFTLYENALKLEDDAEEPPAGGRKERRRTDEGRRGWRSHSGSQDSSGDAQPLLGSPGTPKEPPAEDTLPVPGCSEHQVCWDHLVTAAPCWHSRGAITSLQGSEEVESLVSPMHCGQCRGFLCCGTGCAVWHGVVCQLSLLSPSLLCSQPTSTPSCRARFLENLAAAQKEKISSMAKGRLDVLSDTTLEHPTALAWERDHGTSDSRMEPPSMSRCCQVVCSQLIWVPGTIPAQLKIKDLDFTDLGEEEDFDILDTGTMTNGSLLHTGIEAMSAGTFMAPPPPPALPGCPPPPPPPPPALPGCPPPPPPALPGCPPPPPPPPALPGCPPPPPPAIPGCPPPPGLPSPSTTDGPSQAKKKRTVKLFWKELKQLDGTVGPCRFGHGTLWASLQDVEVNAAKLEHLFESRSKETPASKKAIDGKKVVVVLDPKRSNAINIGLTVLPPIHIIKTAVLNFDEFAVSKEGIEKILTMVPTEEEKQKIQEAQLANPDVPLGSAEQFLLSLSSISDLTARLQLWAFKLDYESLEQEIAEPLFDLKVGMEQLARNHTFKCILATLLAMGNFLNGSQSRGFELGYLEKVSEVKDTVHRQSLLYHLCQMVVEKFPETTDLYSEIASITRSAKVDFEELANSLVQLERRCRASWHNLKVIAKHETKPVLKTKLTEFLKDSTQRIVVLKVVHRRVLNRFHSFLLYLGYPASAARDVKVTSICKLLREFALEYRTCRERVLQQQKKRAAHRERSKTRGRLITETEKFSGIAEAVLPPAVVSSSPKEQMEEGHENLKIVLTSPTDIPSRRSRASQGRSRMAKELKACPEDVPSSPDDASDEIMDQLVKSVTHNANPRPCPNKERRRSRGNRKSLRRTLKSGLSDDLIQALGLGRAPGMEV</sequence>
<feature type="chain" id="PRO_5034451638" evidence="3">
    <location>
        <begin position="21"/>
        <end position="1384"/>
    </location>
</feature>
<feature type="region of interest" description="Disordered" evidence="2">
    <location>
        <begin position="833"/>
        <end position="858"/>
    </location>
</feature>
<dbReference type="GO" id="GO:0005737">
    <property type="term" value="C:cytoplasm"/>
    <property type="evidence" value="ECO:0007669"/>
    <property type="project" value="TreeGrafter"/>
</dbReference>